<evidence type="ECO:0000313" key="1">
    <source>
        <dbReference type="EMBL" id="SCL64853.1"/>
    </source>
</evidence>
<proteinExistence type="predicted"/>
<organism evidence="1 3">
    <name type="scientific">Micromonospora peucetia</name>
    <dbReference type="NCBI Taxonomy" id="47871"/>
    <lineage>
        <taxon>Bacteria</taxon>
        <taxon>Bacillati</taxon>
        <taxon>Actinomycetota</taxon>
        <taxon>Actinomycetes</taxon>
        <taxon>Micromonosporales</taxon>
        <taxon>Micromonosporaceae</taxon>
        <taxon>Micromonospora</taxon>
    </lineage>
</organism>
<name>A0A1C6VEQ4_9ACTN</name>
<sequence length="239" mass="25946">MGFYDFNCAVTGVSLKGVDAVLVGLCESDGGLRPVTLGVAGSYNRLGSVDGIAEDLSTELVFRWFTDRVADGRFVLNPAYANDYGNPPTDLEALLSYLERNVSDSSEERPAAALDGRRVFSALVAAPVWAALAGDAASDESPDALFKQVFEGVPTATEMYGDRISELSRHIRELYAVDSHLRARGRSWAPQPDDDIGDQHYGQEMRGFLESARRDLGGNPTIRAALDRYAAEVADLLHE</sequence>
<gene>
    <name evidence="1" type="ORF">GA0070608_3023</name>
    <name evidence="2" type="ORF">OIE14_18500</name>
</gene>
<dbReference type="OrthoDB" id="4770995at2"/>
<dbReference type="AlphaFoldDB" id="A0A1C6VEQ4"/>
<reference evidence="1 3" key="1">
    <citation type="submission" date="2016-06" db="EMBL/GenBank/DDBJ databases">
        <authorList>
            <person name="Kjaerup R.B."/>
            <person name="Dalgaard T.S."/>
            <person name="Juul-Madsen H.R."/>
        </authorList>
    </citation>
    <scope>NUCLEOTIDE SEQUENCE [LARGE SCALE GENOMIC DNA]</scope>
    <source>
        <strain evidence="1 3">DSM 43363</strain>
    </source>
</reference>
<dbReference type="EMBL" id="FMIC01000002">
    <property type="protein sequence ID" value="SCL64853.1"/>
    <property type="molecule type" value="Genomic_DNA"/>
</dbReference>
<dbReference type="Proteomes" id="UP000199343">
    <property type="component" value="Unassembled WGS sequence"/>
</dbReference>
<accession>A0A1C6VEQ4</accession>
<dbReference type="RefSeq" id="WP_091628358.1">
    <property type="nucleotide sequence ID" value="NZ_CP109071.1"/>
</dbReference>
<dbReference type="EMBL" id="CP109071">
    <property type="protein sequence ID" value="WSA30199.1"/>
    <property type="molecule type" value="Genomic_DNA"/>
</dbReference>
<protein>
    <submittedName>
        <fullName evidence="1">Uncharacterized protein</fullName>
    </submittedName>
</protein>
<reference evidence="2 4" key="2">
    <citation type="submission" date="2022-10" db="EMBL/GenBank/DDBJ databases">
        <title>The complete genomes of actinobacterial strains from the NBC collection.</title>
        <authorList>
            <person name="Joergensen T.S."/>
            <person name="Alvarez Arevalo M."/>
            <person name="Sterndorff E.B."/>
            <person name="Faurdal D."/>
            <person name="Vuksanovic O."/>
            <person name="Mourched A.-S."/>
            <person name="Charusanti P."/>
            <person name="Shaw S."/>
            <person name="Blin K."/>
            <person name="Weber T."/>
        </authorList>
    </citation>
    <scope>NUCLEOTIDE SEQUENCE [LARGE SCALE GENOMIC DNA]</scope>
    <source>
        <strain evidence="2 4">NBC 01809</strain>
    </source>
</reference>
<evidence type="ECO:0000313" key="3">
    <source>
        <dbReference type="Proteomes" id="UP000199343"/>
    </source>
</evidence>
<dbReference type="Proteomes" id="UP001334804">
    <property type="component" value="Chromosome"/>
</dbReference>
<dbReference type="STRING" id="47871.GA0070608_3023"/>
<keyword evidence="4" id="KW-1185">Reference proteome</keyword>
<evidence type="ECO:0000313" key="2">
    <source>
        <dbReference type="EMBL" id="WSA30199.1"/>
    </source>
</evidence>
<evidence type="ECO:0000313" key="4">
    <source>
        <dbReference type="Proteomes" id="UP001334804"/>
    </source>
</evidence>